<reference evidence="1 2" key="2">
    <citation type="journal article" date="2022" name="Mol. Ecol. Resour.">
        <title>The genomes of chicory, endive, great burdock and yacon provide insights into Asteraceae paleo-polyploidization history and plant inulin production.</title>
        <authorList>
            <person name="Fan W."/>
            <person name="Wang S."/>
            <person name="Wang H."/>
            <person name="Wang A."/>
            <person name="Jiang F."/>
            <person name="Liu H."/>
            <person name="Zhao H."/>
            <person name="Xu D."/>
            <person name="Zhang Y."/>
        </authorList>
    </citation>
    <scope>NUCLEOTIDE SEQUENCE [LARGE SCALE GENOMIC DNA]</scope>
    <source>
        <strain evidence="2">cv. Punajuju</strain>
        <tissue evidence="1">Leaves</tissue>
    </source>
</reference>
<sequence>MGFYWPDIHSDAMELTRKCVECQTFSPTQNLPATTLTSIASPWPFFQWGIDIVGPFPEAPGRVKFLIERQIRQQFTSVAHLQANGQTEVTNRTMVNGIKKRLGKAKGNWVEELPSVLWSYRVTPRTSTQETPFSLVYGSEAMLPPELSITSLRVSAFSTEKTEEDLRHNLDLLEERRELASVRQARYKSNTERYYNRRVKGRTFKVGDLVLRKNEVSHAQPRGKLGPTWEGPYKVVEAHRNGAYALETMDDNPIPRTWNIQHLKSFHF</sequence>
<gene>
    <name evidence="1" type="ORF">L2E82_38561</name>
</gene>
<evidence type="ECO:0000313" key="1">
    <source>
        <dbReference type="EMBL" id="KAI3708947.1"/>
    </source>
</evidence>
<keyword evidence="2" id="KW-1185">Reference proteome</keyword>
<dbReference type="Proteomes" id="UP001055811">
    <property type="component" value="Linkage Group LG07"/>
</dbReference>
<name>A0ACB9AFL5_CICIN</name>
<accession>A0ACB9AFL5</accession>
<comment type="caution">
    <text evidence="1">The sequence shown here is derived from an EMBL/GenBank/DDBJ whole genome shotgun (WGS) entry which is preliminary data.</text>
</comment>
<evidence type="ECO:0000313" key="2">
    <source>
        <dbReference type="Proteomes" id="UP001055811"/>
    </source>
</evidence>
<reference evidence="2" key="1">
    <citation type="journal article" date="2022" name="Mol. Ecol. Resour.">
        <title>The genomes of chicory, endive, great burdock and yacon provide insights into Asteraceae palaeo-polyploidization history and plant inulin production.</title>
        <authorList>
            <person name="Fan W."/>
            <person name="Wang S."/>
            <person name="Wang H."/>
            <person name="Wang A."/>
            <person name="Jiang F."/>
            <person name="Liu H."/>
            <person name="Zhao H."/>
            <person name="Xu D."/>
            <person name="Zhang Y."/>
        </authorList>
    </citation>
    <scope>NUCLEOTIDE SEQUENCE [LARGE SCALE GENOMIC DNA]</scope>
    <source>
        <strain evidence="2">cv. Punajuju</strain>
    </source>
</reference>
<protein>
    <submittedName>
        <fullName evidence="1">Uncharacterized protein</fullName>
    </submittedName>
</protein>
<organism evidence="1 2">
    <name type="scientific">Cichorium intybus</name>
    <name type="common">Chicory</name>
    <dbReference type="NCBI Taxonomy" id="13427"/>
    <lineage>
        <taxon>Eukaryota</taxon>
        <taxon>Viridiplantae</taxon>
        <taxon>Streptophyta</taxon>
        <taxon>Embryophyta</taxon>
        <taxon>Tracheophyta</taxon>
        <taxon>Spermatophyta</taxon>
        <taxon>Magnoliopsida</taxon>
        <taxon>eudicotyledons</taxon>
        <taxon>Gunneridae</taxon>
        <taxon>Pentapetalae</taxon>
        <taxon>asterids</taxon>
        <taxon>campanulids</taxon>
        <taxon>Asterales</taxon>
        <taxon>Asteraceae</taxon>
        <taxon>Cichorioideae</taxon>
        <taxon>Cichorieae</taxon>
        <taxon>Cichoriinae</taxon>
        <taxon>Cichorium</taxon>
    </lineage>
</organism>
<proteinExistence type="predicted"/>
<dbReference type="EMBL" id="CM042015">
    <property type="protein sequence ID" value="KAI3708947.1"/>
    <property type="molecule type" value="Genomic_DNA"/>
</dbReference>